<dbReference type="Proteomes" id="UP000565286">
    <property type="component" value="Unassembled WGS sequence"/>
</dbReference>
<proteinExistence type="predicted"/>
<reference evidence="2 3" key="1">
    <citation type="submission" date="2020-08" db="EMBL/GenBank/DDBJ databases">
        <title>Genomic Encyclopedia of Type Strains, Phase IV (KMG-IV): sequencing the most valuable type-strain genomes for metagenomic binning, comparative biology and taxonomic classification.</title>
        <authorList>
            <person name="Goeker M."/>
        </authorList>
    </citation>
    <scope>NUCLEOTIDE SEQUENCE [LARGE SCALE GENOMIC DNA]</scope>
    <source>
        <strain evidence="2 3">DSM 26438</strain>
    </source>
</reference>
<keyword evidence="3" id="KW-1185">Reference proteome</keyword>
<feature type="transmembrane region" description="Helical" evidence="1">
    <location>
        <begin position="93"/>
        <end position="112"/>
    </location>
</feature>
<evidence type="ECO:0000256" key="1">
    <source>
        <dbReference type="SAM" id="Phobius"/>
    </source>
</evidence>
<protein>
    <submittedName>
        <fullName evidence="2">Uncharacterized protein</fullName>
    </submittedName>
</protein>
<comment type="caution">
    <text evidence="2">The sequence shown here is derived from an EMBL/GenBank/DDBJ whole genome shotgun (WGS) entry which is preliminary data.</text>
</comment>
<keyword evidence="1" id="KW-0812">Transmembrane</keyword>
<feature type="transmembrane region" description="Helical" evidence="1">
    <location>
        <begin position="61"/>
        <end position="81"/>
    </location>
</feature>
<dbReference type="EMBL" id="JACIDV010000012">
    <property type="protein sequence ID" value="MBB3947701.1"/>
    <property type="molecule type" value="Genomic_DNA"/>
</dbReference>
<sequence length="118" mass="12174">MTTNKENIVSAIAEGVLTGVNSPSTRATASDARTIIDAVERSTAPVVAHITNTEPWYQSRVTLGAILAAAAGLLGVFGYAFPEDVQGKLVDLIVALAPVIGGGLALYGRWAAKKPLGK</sequence>
<evidence type="ECO:0000313" key="2">
    <source>
        <dbReference type="EMBL" id="MBB3947701.1"/>
    </source>
</evidence>
<name>A0A7W6CIF3_9HYPH</name>
<dbReference type="RefSeq" id="WP_183897280.1">
    <property type="nucleotide sequence ID" value="NZ_JACIDV010000012.1"/>
</dbReference>
<dbReference type="AlphaFoldDB" id="A0A7W6CIF3"/>
<keyword evidence="1" id="KW-0472">Membrane</keyword>
<accession>A0A7W6CIF3</accession>
<gene>
    <name evidence="2" type="ORF">GGQ73_003672</name>
</gene>
<keyword evidence="1" id="KW-1133">Transmembrane helix</keyword>
<evidence type="ECO:0000313" key="3">
    <source>
        <dbReference type="Proteomes" id="UP000565286"/>
    </source>
</evidence>
<organism evidence="2 3">
    <name type="scientific">Rhizobium skierniewicense</name>
    <dbReference type="NCBI Taxonomy" id="984260"/>
    <lineage>
        <taxon>Bacteria</taxon>
        <taxon>Pseudomonadati</taxon>
        <taxon>Pseudomonadota</taxon>
        <taxon>Alphaproteobacteria</taxon>
        <taxon>Hyphomicrobiales</taxon>
        <taxon>Rhizobiaceae</taxon>
        <taxon>Rhizobium/Agrobacterium group</taxon>
        <taxon>Rhizobium</taxon>
    </lineage>
</organism>